<organism evidence="1 2">
    <name type="scientific">Streptomyces synnematoformans</name>
    <dbReference type="NCBI Taxonomy" id="415721"/>
    <lineage>
        <taxon>Bacteria</taxon>
        <taxon>Bacillati</taxon>
        <taxon>Actinomycetota</taxon>
        <taxon>Actinomycetes</taxon>
        <taxon>Kitasatosporales</taxon>
        <taxon>Streptomycetaceae</taxon>
        <taxon>Streptomyces</taxon>
    </lineage>
</organism>
<sequence length="50" mass="5457">MYRRTVGHVVGAGNELALFCGVSLGYEKEDVPRLRTVRADMAETVSFVGV</sequence>
<protein>
    <recommendedName>
        <fullName evidence="3">Nitroreductase</fullName>
    </recommendedName>
</protein>
<evidence type="ECO:0000313" key="1">
    <source>
        <dbReference type="EMBL" id="GAA2110478.1"/>
    </source>
</evidence>
<evidence type="ECO:0008006" key="3">
    <source>
        <dbReference type="Google" id="ProtNLM"/>
    </source>
</evidence>
<keyword evidence="2" id="KW-1185">Reference proteome</keyword>
<dbReference type="Proteomes" id="UP001500443">
    <property type="component" value="Unassembled WGS sequence"/>
</dbReference>
<gene>
    <name evidence="1" type="ORF">GCM10009802_07650</name>
</gene>
<proteinExistence type="predicted"/>
<accession>A0ABN2XHY0</accession>
<name>A0ABN2XHY0_9ACTN</name>
<evidence type="ECO:0000313" key="2">
    <source>
        <dbReference type="Proteomes" id="UP001500443"/>
    </source>
</evidence>
<dbReference type="EMBL" id="BAAAPF010000009">
    <property type="protein sequence ID" value="GAA2110478.1"/>
    <property type="molecule type" value="Genomic_DNA"/>
</dbReference>
<comment type="caution">
    <text evidence="1">The sequence shown here is derived from an EMBL/GenBank/DDBJ whole genome shotgun (WGS) entry which is preliminary data.</text>
</comment>
<reference evidence="1 2" key="1">
    <citation type="journal article" date="2019" name="Int. J. Syst. Evol. Microbiol.">
        <title>The Global Catalogue of Microorganisms (GCM) 10K type strain sequencing project: providing services to taxonomists for standard genome sequencing and annotation.</title>
        <authorList>
            <consortium name="The Broad Institute Genomics Platform"/>
            <consortium name="The Broad Institute Genome Sequencing Center for Infectious Disease"/>
            <person name="Wu L."/>
            <person name="Ma J."/>
        </authorList>
    </citation>
    <scope>NUCLEOTIDE SEQUENCE [LARGE SCALE GENOMIC DNA]</scope>
    <source>
        <strain evidence="1 2">JCM 15481</strain>
    </source>
</reference>